<dbReference type="GO" id="GO:0005524">
    <property type="term" value="F:ATP binding"/>
    <property type="evidence" value="ECO:0007669"/>
    <property type="project" value="UniProtKB-UniRule"/>
</dbReference>
<dbReference type="AlphaFoldDB" id="A0A2M8LBX2"/>
<evidence type="ECO:0000256" key="1">
    <source>
        <dbReference type="PROSITE-ProRule" id="PRU00409"/>
    </source>
</evidence>
<dbReference type="SUPFAM" id="SSF56059">
    <property type="entry name" value="Glutathione synthetase ATP-binding domain-like"/>
    <property type="match status" value="1"/>
</dbReference>
<reference evidence="4" key="1">
    <citation type="submission" date="2017-09" db="EMBL/GenBank/DDBJ databases">
        <title>Depth-based differentiation of microbial function through sediment-hosted aquifers and enrichment of novel symbionts in the deep terrestrial subsurface.</title>
        <authorList>
            <person name="Probst A.J."/>
            <person name="Ladd B."/>
            <person name="Jarett J.K."/>
            <person name="Geller-Mcgrath D.E."/>
            <person name="Sieber C.M.K."/>
            <person name="Emerson J.B."/>
            <person name="Anantharaman K."/>
            <person name="Thomas B.C."/>
            <person name="Malmstrom R."/>
            <person name="Stieglmeier M."/>
            <person name="Klingl A."/>
            <person name="Woyke T."/>
            <person name="Ryan C.M."/>
            <person name="Banfield J.F."/>
        </authorList>
    </citation>
    <scope>NUCLEOTIDE SEQUENCE [LARGE SCALE GENOMIC DNA]</scope>
</reference>
<dbReference type="Proteomes" id="UP000230959">
    <property type="component" value="Unassembled WGS sequence"/>
</dbReference>
<organism evidence="3 4">
    <name type="scientific">Candidatus Terrybacteria bacterium CG10_big_fil_rev_8_21_14_0_10_41_10</name>
    <dbReference type="NCBI Taxonomy" id="1975026"/>
    <lineage>
        <taxon>Bacteria</taxon>
        <taxon>Candidatus Terryibacteriota</taxon>
    </lineage>
</organism>
<evidence type="ECO:0000313" key="4">
    <source>
        <dbReference type="Proteomes" id="UP000230959"/>
    </source>
</evidence>
<evidence type="ECO:0000313" key="3">
    <source>
        <dbReference type="EMBL" id="PJE74117.1"/>
    </source>
</evidence>
<sequence length="408" mass="46613">MYVDKTKANQIVMFKKYCKDCGLPTAHHIQTWLNEITSTLVPRLRLSKKLESFSDVLLEKTFSLVGLIKMKDDFLFSEIQMRSACFIKEAKKQGVKFQAAKGSVGYTNHFCAEIGDKKIRFESLPIANHVSNYDVFFVDCKERTKKHLKKGGFPIAEGKSFWFWQRSRALKYGVNELGFPLVVKPRGGSVARHVTTNIKSKGELKNGIDKAVVYSPAFIIERFVENSFVYRATVVDFNYVAVVKQVPANVVGDGNSTIQELVEKKNNDKRRGESHQKEFTLYKIIIDYTTTELFAEKNYNLQTIPKMDEIVYLQKNPFLKLGGDLVEVTPEVHSDNIKLFKDIAKFFDIRLVGIDFLVPDISRSWKNQTCAVLELNSVPCIEMHHFPSSGAPQNIANALVNLFFKYYL</sequence>
<dbReference type="Gene3D" id="3.30.470.20">
    <property type="entry name" value="ATP-grasp fold, B domain"/>
    <property type="match status" value="2"/>
</dbReference>
<proteinExistence type="predicted"/>
<dbReference type="InterPro" id="IPR011761">
    <property type="entry name" value="ATP-grasp"/>
</dbReference>
<keyword evidence="1" id="KW-0067">ATP-binding</keyword>
<feature type="domain" description="ATP-grasp" evidence="2">
    <location>
        <begin position="145"/>
        <end position="404"/>
    </location>
</feature>
<dbReference type="EMBL" id="PFER01000003">
    <property type="protein sequence ID" value="PJE74117.1"/>
    <property type="molecule type" value="Genomic_DNA"/>
</dbReference>
<evidence type="ECO:0000259" key="2">
    <source>
        <dbReference type="PROSITE" id="PS50975"/>
    </source>
</evidence>
<protein>
    <recommendedName>
        <fullName evidence="2">ATP-grasp domain-containing protein</fullName>
    </recommendedName>
</protein>
<name>A0A2M8LBX2_9BACT</name>
<dbReference type="PROSITE" id="PS50975">
    <property type="entry name" value="ATP_GRASP"/>
    <property type="match status" value="1"/>
</dbReference>
<gene>
    <name evidence="3" type="ORF">COV02_00190</name>
</gene>
<dbReference type="GO" id="GO:0046872">
    <property type="term" value="F:metal ion binding"/>
    <property type="evidence" value="ECO:0007669"/>
    <property type="project" value="InterPro"/>
</dbReference>
<keyword evidence="1" id="KW-0547">Nucleotide-binding</keyword>
<accession>A0A2M8LBX2</accession>
<comment type="caution">
    <text evidence="3">The sequence shown here is derived from an EMBL/GenBank/DDBJ whole genome shotgun (WGS) entry which is preliminary data.</text>
</comment>